<dbReference type="PROSITE" id="PS50943">
    <property type="entry name" value="HTH_CROC1"/>
    <property type="match status" value="1"/>
</dbReference>
<accession>A0A1G9JDZ5</accession>
<reference evidence="7 8" key="1">
    <citation type="submission" date="2016-10" db="EMBL/GenBank/DDBJ databases">
        <authorList>
            <person name="de Groot N.N."/>
        </authorList>
    </citation>
    <scope>NUCLEOTIDE SEQUENCE [LARGE SCALE GENOMIC DNA]</scope>
    <source>
        <strain evidence="7 8">DSM 797</strain>
    </source>
</reference>
<gene>
    <name evidence="7" type="ORF">SAMN04515677_101604</name>
</gene>
<keyword evidence="2 5" id="KW-0812">Transmembrane</keyword>
<dbReference type="STRING" id="1121325.SAMN04515677_101604"/>
<dbReference type="GO" id="GO:0012505">
    <property type="term" value="C:endomembrane system"/>
    <property type="evidence" value="ECO:0007669"/>
    <property type="project" value="UniProtKB-SubCell"/>
</dbReference>
<evidence type="ECO:0000313" key="8">
    <source>
        <dbReference type="Proteomes" id="UP000199068"/>
    </source>
</evidence>
<proteinExistence type="predicted"/>
<dbReference type="Proteomes" id="UP000199068">
    <property type="component" value="Unassembled WGS sequence"/>
</dbReference>
<dbReference type="SUPFAM" id="SSF47413">
    <property type="entry name" value="lambda repressor-like DNA-binding domains"/>
    <property type="match status" value="1"/>
</dbReference>
<evidence type="ECO:0000256" key="2">
    <source>
        <dbReference type="ARBA" id="ARBA00022692"/>
    </source>
</evidence>
<organism evidence="7 8">
    <name type="scientific">Romboutsia lituseburensis DSM 797</name>
    <dbReference type="NCBI Taxonomy" id="1121325"/>
    <lineage>
        <taxon>Bacteria</taxon>
        <taxon>Bacillati</taxon>
        <taxon>Bacillota</taxon>
        <taxon>Clostridia</taxon>
        <taxon>Peptostreptococcales</taxon>
        <taxon>Peptostreptococcaceae</taxon>
        <taxon>Romboutsia</taxon>
    </lineage>
</organism>
<dbReference type="EMBL" id="FNGW01000001">
    <property type="protein sequence ID" value="SDL35353.1"/>
    <property type="molecule type" value="Genomic_DNA"/>
</dbReference>
<dbReference type="SMART" id="SM00530">
    <property type="entry name" value="HTH_XRE"/>
    <property type="match status" value="1"/>
</dbReference>
<keyword evidence="4 5" id="KW-0472">Membrane</keyword>
<dbReference type="Pfam" id="PF01381">
    <property type="entry name" value="HTH_3"/>
    <property type="match status" value="1"/>
</dbReference>
<dbReference type="InterPro" id="IPR010982">
    <property type="entry name" value="Lambda_DNA-bd_dom_sf"/>
</dbReference>
<evidence type="ECO:0000256" key="3">
    <source>
        <dbReference type="ARBA" id="ARBA00022989"/>
    </source>
</evidence>
<evidence type="ECO:0000313" key="7">
    <source>
        <dbReference type="EMBL" id="SDL35353.1"/>
    </source>
</evidence>
<evidence type="ECO:0000259" key="6">
    <source>
        <dbReference type="PROSITE" id="PS50943"/>
    </source>
</evidence>
<name>A0A1G9JDZ5_9FIRM</name>
<evidence type="ECO:0000256" key="5">
    <source>
        <dbReference type="SAM" id="Phobius"/>
    </source>
</evidence>
<feature type="domain" description="HTH cro/C1-type" evidence="6">
    <location>
        <begin position="14"/>
        <end position="68"/>
    </location>
</feature>
<dbReference type="AlphaFoldDB" id="A0A1G9JDZ5"/>
<dbReference type="Pfam" id="PF06803">
    <property type="entry name" value="DUF1232"/>
    <property type="match status" value="1"/>
</dbReference>
<dbReference type="RefSeq" id="WP_092722703.1">
    <property type="nucleotide sequence ID" value="NZ_FNGW01000001.1"/>
</dbReference>
<dbReference type="GO" id="GO:0003677">
    <property type="term" value="F:DNA binding"/>
    <property type="evidence" value="ECO:0007669"/>
    <property type="project" value="InterPro"/>
</dbReference>
<evidence type="ECO:0000256" key="1">
    <source>
        <dbReference type="ARBA" id="ARBA00004127"/>
    </source>
</evidence>
<dbReference type="InterPro" id="IPR001387">
    <property type="entry name" value="Cro/C1-type_HTH"/>
</dbReference>
<evidence type="ECO:0000256" key="4">
    <source>
        <dbReference type="ARBA" id="ARBA00023136"/>
    </source>
</evidence>
<sequence length="212" mass="24515">MDKNNINNYSITKIREAMKANNINNNQLSELTCLDKSTISRILNNKQKINISHLQKISSALQIPLQELMELEGYALEYKPHNRNIDFNSNFDNLDDILEIASFIDCESLEANVEKELNKYEQYLQTQEGKDLLEGRFLKKIESINFTGAFIEKLKDLYEIYIKRERDIADLILIGSALLYFIVSTDIIPDFIFPIGFLDDMIAIKLVLGKLK</sequence>
<keyword evidence="8" id="KW-1185">Reference proteome</keyword>
<protein>
    <recommendedName>
        <fullName evidence="6">HTH cro/C1-type domain-containing protein</fullName>
    </recommendedName>
</protein>
<dbReference type="Gene3D" id="1.10.260.40">
    <property type="entry name" value="lambda repressor-like DNA-binding domains"/>
    <property type="match status" value="1"/>
</dbReference>
<dbReference type="InterPro" id="IPR010652">
    <property type="entry name" value="DUF1232"/>
</dbReference>
<comment type="subcellular location">
    <subcellularLocation>
        <location evidence="1">Endomembrane system</location>
        <topology evidence="1">Multi-pass membrane protein</topology>
    </subcellularLocation>
</comment>
<dbReference type="CDD" id="cd00093">
    <property type="entry name" value="HTH_XRE"/>
    <property type="match status" value="1"/>
</dbReference>
<keyword evidence="3 5" id="KW-1133">Transmembrane helix</keyword>
<feature type="transmembrane region" description="Helical" evidence="5">
    <location>
        <begin position="168"/>
        <end position="185"/>
    </location>
</feature>